<dbReference type="EMBL" id="GL349564">
    <property type="protein sequence ID" value="EFI49348.1"/>
    <property type="molecule type" value="Genomic_DNA"/>
</dbReference>
<evidence type="ECO:0000256" key="2">
    <source>
        <dbReference type="SAM" id="SignalP"/>
    </source>
</evidence>
<feature type="signal peptide" evidence="2">
    <location>
        <begin position="1"/>
        <end position="29"/>
    </location>
</feature>
<sequence length="688" mass="80338">MMKARLSYISPMCLAMTILLLHCSFHADATDKLRPDQALLERVFAYAQSVEGEEVKPDTTYAYTKYSLFIRKRNITLLAVPTMWTVAHGRKRHYLGENYERIETQGRDNYDIQRLTHLSTIPSNRSSLTTVLRYLTPHVYQPTIFQNDILSPFHLKNRPYYHYQVTFLLNGTARIKFRPRADNTQLVRGQALVNYSDGRIISLKLDGEYDMVDFSLGLSLGQSGAKSLLPTDARLYCKFKFLGNVTEGKYRTLYGLKAVLPDSVVRDSSNSISLVRPIPLTVQEEQLYQDEQKTREERDSISKNEPEKKRNAWKTIFWDIIGNNLVNRIKSNIGKKNEGYLRINPILNPLYMGYDNKRGFTYKFDVRFNYMFTPNIMLATRIKSGYSFKQKQLYFTLPTMFWYNKNHNGYIELEVGNGNWIANGIAVDYARKQIGDSIIKKYPRAHFFRDSYAKLLNNYDFNAHWGFQAGVIFHRRTAVEKDVYRKANLPSQYTSVAPLVELQWRPLGWQGPYIALDYERGIKHLLKGNIDYERWELDAQWKLKLRQLKSLQMRIGTGGYTLQDGHTFFLDYTNFRENHVPGGWNDDWSGEFELLNSNKYNASRWYARGNITYESPLLATSHLPWVGHFIEMERLYASILSSKDCRPYLELGYGFTTRLFSMGLFLSNDSGKIKEFGCKFGFELFRHW</sequence>
<organism evidence="3 4">
    <name type="scientific">Segatella oris C735</name>
    <dbReference type="NCBI Taxonomy" id="563008"/>
    <lineage>
        <taxon>Bacteria</taxon>
        <taxon>Pseudomonadati</taxon>
        <taxon>Bacteroidota</taxon>
        <taxon>Bacteroidia</taxon>
        <taxon>Bacteroidales</taxon>
        <taxon>Prevotellaceae</taxon>
        <taxon>Segatella</taxon>
    </lineage>
</organism>
<name>D7NAP3_9BACT</name>
<evidence type="ECO:0000313" key="4">
    <source>
        <dbReference type="Proteomes" id="UP000003805"/>
    </source>
</evidence>
<keyword evidence="2" id="KW-0732">Signal</keyword>
<feature type="region of interest" description="Disordered" evidence="1">
    <location>
        <begin position="286"/>
        <end position="307"/>
    </location>
</feature>
<dbReference type="InterPro" id="IPR043741">
    <property type="entry name" value="DUF5686"/>
</dbReference>
<keyword evidence="4" id="KW-1185">Reference proteome</keyword>
<feature type="compositionally biased region" description="Basic and acidic residues" evidence="1">
    <location>
        <begin position="290"/>
        <end position="307"/>
    </location>
</feature>
<proteinExistence type="predicted"/>
<dbReference type="eggNOG" id="ENOG502Z8XQ">
    <property type="taxonomic scope" value="Bacteria"/>
</dbReference>
<dbReference type="Proteomes" id="UP000003805">
    <property type="component" value="Miscellaneous, Scaffold supercont1.1"/>
</dbReference>
<evidence type="ECO:0000313" key="3">
    <source>
        <dbReference type="EMBL" id="EFI49348.1"/>
    </source>
</evidence>
<dbReference type="HOGENOM" id="CLU_021511_0_0_10"/>
<feature type="chain" id="PRO_5003104622" description="Outer membrane protein" evidence="2">
    <location>
        <begin position="30"/>
        <end position="688"/>
    </location>
</feature>
<gene>
    <name evidence="3" type="ORF">HMPREF0665_00061</name>
</gene>
<dbReference type="AlphaFoldDB" id="D7NAP3"/>
<dbReference type="Pfam" id="PF18939">
    <property type="entry name" value="DUF5686"/>
    <property type="match status" value="2"/>
</dbReference>
<evidence type="ECO:0008006" key="5">
    <source>
        <dbReference type="Google" id="ProtNLM"/>
    </source>
</evidence>
<evidence type="ECO:0000256" key="1">
    <source>
        <dbReference type="SAM" id="MobiDB-lite"/>
    </source>
</evidence>
<reference evidence="3" key="1">
    <citation type="submission" date="2010-02" db="EMBL/GenBank/DDBJ databases">
        <title>The Genome Sequence of Prevotella oris strain C735.</title>
        <authorList>
            <consortium name="The Broad Institute Genome Sequencing Platform"/>
            <person name="Ward D."/>
            <person name="Feldgarden M."/>
            <person name="Earl A."/>
            <person name="Young S.K."/>
            <person name="Zeng Q."/>
            <person name="Koehrsen M."/>
            <person name="Alvarado L."/>
            <person name="Berlin A."/>
            <person name="Bochicchio J."/>
            <person name="Borenstein D."/>
            <person name="Chapman S.B."/>
            <person name="Chen Z."/>
            <person name="Engels R."/>
            <person name="Freedman E."/>
            <person name="Gellesch M."/>
            <person name="Goldberg J."/>
            <person name="Griggs A."/>
            <person name="Gujja S."/>
            <person name="Heilman E."/>
            <person name="Heiman D."/>
            <person name="Hepburn T."/>
            <person name="Howarth C."/>
            <person name="Jen D."/>
            <person name="Larson L."/>
            <person name="Mehta T."/>
            <person name="Park D."/>
            <person name="Pearson M."/>
            <person name="Roberts A."/>
            <person name="Saif S."/>
            <person name="Shea T."/>
            <person name="Shenoy N."/>
            <person name="Sisk P."/>
            <person name="Stolte C."/>
            <person name="Sykes S."/>
            <person name="Thomson T."/>
            <person name="Walk T."/>
            <person name="White J."/>
            <person name="Yandava C."/>
            <person name="Sibley C.D."/>
            <person name="Field T.R."/>
            <person name="Grinwis M."/>
            <person name="Eshaghurshan C.S."/>
            <person name="Surette M.G."/>
            <person name="Haas B."/>
            <person name="Nusbaum C."/>
            <person name="Birren B."/>
        </authorList>
    </citation>
    <scope>NUCLEOTIDE SEQUENCE [LARGE SCALE GENOMIC DNA]</scope>
    <source>
        <strain evidence="3">C735</strain>
    </source>
</reference>
<protein>
    <recommendedName>
        <fullName evidence="5">Outer membrane protein</fullName>
    </recommendedName>
</protein>
<accession>D7NAP3</accession>